<dbReference type="InterPro" id="IPR003660">
    <property type="entry name" value="HAMP_dom"/>
</dbReference>
<dbReference type="Gene3D" id="1.10.287.130">
    <property type="match status" value="1"/>
</dbReference>
<keyword evidence="10" id="KW-0418">Kinase</keyword>
<dbReference type="PROSITE" id="PS50885">
    <property type="entry name" value="HAMP"/>
    <property type="match status" value="1"/>
</dbReference>
<evidence type="ECO:0000256" key="6">
    <source>
        <dbReference type="ARBA" id="ARBA00022553"/>
    </source>
</evidence>
<evidence type="ECO:0000256" key="4">
    <source>
        <dbReference type="ARBA" id="ARBA00022475"/>
    </source>
</evidence>
<keyword evidence="9" id="KW-0547">Nucleotide-binding</keyword>
<dbReference type="Pfam" id="PF00672">
    <property type="entry name" value="HAMP"/>
    <property type="match status" value="1"/>
</dbReference>
<proteinExistence type="predicted"/>
<evidence type="ECO:0000256" key="1">
    <source>
        <dbReference type="ARBA" id="ARBA00000085"/>
    </source>
</evidence>
<evidence type="ECO:0000259" key="16">
    <source>
        <dbReference type="PROSITE" id="PS50109"/>
    </source>
</evidence>
<dbReference type="EC" id="2.7.13.3" evidence="3"/>
<dbReference type="Proteomes" id="UP001413721">
    <property type="component" value="Unassembled WGS sequence"/>
</dbReference>
<keyword evidence="13" id="KW-0902">Two-component regulatory system</keyword>
<evidence type="ECO:0000256" key="10">
    <source>
        <dbReference type="ARBA" id="ARBA00022777"/>
    </source>
</evidence>
<accession>A0ABU9YMD8</accession>
<sequence>MTMIIFGAIVLVHVSGGLAEFMAKSGRLGLVDTEAAVQRADTIATLMRVQEPAERLVLLQQAKRIGMNFVLMHPRELAEKADADSTAVQFGWLIDSLFPQDSIIPQGARLAMLDLPTSARLAMVSGRSVMVFSVDPETELVATSLPTTIFTTDFVNPLSYYILAIVVLVSLFSVFSVRMITRPLDRMSRTLENTDAFLRHGDPVDEHGSAEIVRMAHALNDMQARIRTMLDARTRMLRSISHDLRTPLTRLRLRVERIGDPALRSSAVSDIDHINALIEETLDYLREGGRDNNRAERVDLPSLLQTICIDFADVGANIAYHGPDNVVARCSASEMTRAVSNLCDNALKFGTEVVVSLHRVADDIVIEVSDNGPGIPDHLYAKVVEPFFKTDTARSAGAKPGFGLGLAIVSEIVARNGGRFDLLDNTPHGLTARITLPAG</sequence>
<dbReference type="PANTHER" id="PTHR44936:SF5">
    <property type="entry name" value="SENSOR HISTIDINE KINASE ENVZ"/>
    <property type="match status" value="1"/>
</dbReference>
<dbReference type="PRINTS" id="PR00344">
    <property type="entry name" value="BCTRLSENSOR"/>
</dbReference>
<dbReference type="InterPro" id="IPR004358">
    <property type="entry name" value="Sig_transdc_His_kin-like_C"/>
</dbReference>
<keyword evidence="6" id="KW-0597">Phosphoprotein</keyword>
<dbReference type="InterPro" id="IPR036097">
    <property type="entry name" value="HisK_dim/P_sf"/>
</dbReference>
<dbReference type="EMBL" id="JBBKTW010000005">
    <property type="protein sequence ID" value="MEN2989750.1"/>
    <property type="molecule type" value="Genomic_DNA"/>
</dbReference>
<feature type="domain" description="HAMP" evidence="17">
    <location>
        <begin position="178"/>
        <end position="231"/>
    </location>
</feature>
<keyword evidence="4" id="KW-1003">Cell membrane</keyword>
<dbReference type="Pfam" id="PF02518">
    <property type="entry name" value="HATPase_c"/>
    <property type="match status" value="1"/>
</dbReference>
<organism evidence="18 19">
    <name type="scientific">Tistrella arctica</name>
    <dbReference type="NCBI Taxonomy" id="3133430"/>
    <lineage>
        <taxon>Bacteria</taxon>
        <taxon>Pseudomonadati</taxon>
        <taxon>Pseudomonadota</taxon>
        <taxon>Alphaproteobacteria</taxon>
        <taxon>Geminicoccales</taxon>
        <taxon>Geminicoccaceae</taxon>
        <taxon>Tistrella</taxon>
    </lineage>
</organism>
<dbReference type="RefSeq" id="WP_345937717.1">
    <property type="nucleotide sequence ID" value="NZ_JBBKTW010000005.1"/>
</dbReference>
<dbReference type="PROSITE" id="PS50109">
    <property type="entry name" value="HIS_KIN"/>
    <property type="match status" value="1"/>
</dbReference>
<keyword evidence="11 18" id="KW-0067">ATP-binding</keyword>
<dbReference type="InterPro" id="IPR036890">
    <property type="entry name" value="HATPase_C_sf"/>
</dbReference>
<dbReference type="InterPro" id="IPR050980">
    <property type="entry name" value="2C_sensor_his_kinase"/>
</dbReference>
<dbReference type="InterPro" id="IPR003661">
    <property type="entry name" value="HisK_dim/P_dom"/>
</dbReference>
<name>A0ABU9YMD8_9PROT</name>
<evidence type="ECO:0000256" key="9">
    <source>
        <dbReference type="ARBA" id="ARBA00022741"/>
    </source>
</evidence>
<keyword evidence="14 15" id="KW-0472">Membrane</keyword>
<dbReference type="Gene3D" id="3.30.565.10">
    <property type="entry name" value="Histidine kinase-like ATPase, C-terminal domain"/>
    <property type="match status" value="1"/>
</dbReference>
<evidence type="ECO:0000256" key="11">
    <source>
        <dbReference type="ARBA" id="ARBA00022840"/>
    </source>
</evidence>
<protein>
    <recommendedName>
        <fullName evidence="3">histidine kinase</fullName>
        <ecNumber evidence="3">2.7.13.3</ecNumber>
    </recommendedName>
</protein>
<feature type="transmembrane region" description="Helical" evidence="15">
    <location>
        <begin position="158"/>
        <end position="180"/>
    </location>
</feature>
<feature type="domain" description="Histidine kinase" evidence="16">
    <location>
        <begin position="239"/>
        <end position="439"/>
    </location>
</feature>
<reference evidence="18 19" key="1">
    <citation type="submission" date="2024-03" db="EMBL/GenBank/DDBJ databases">
        <title>High-quality draft genome sequencing of Tistrella sp. BH-R2-4.</title>
        <authorList>
            <person name="Dong C."/>
        </authorList>
    </citation>
    <scope>NUCLEOTIDE SEQUENCE [LARGE SCALE GENOMIC DNA]</scope>
    <source>
        <strain evidence="18 19">BH-R2-4</strain>
    </source>
</reference>
<keyword evidence="12 15" id="KW-1133">Transmembrane helix</keyword>
<comment type="catalytic activity">
    <reaction evidence="1">
        <text>ATP + protein L-histidine = ADP + protein N-phospho-L-histidine.</text>
        <dbReference type="EC" id="2.7.13.3"/>
    </reaction>
</comment>
<keyword evidence="19" id="KW-1185">Reference proteome</keyword>
<evidence type="ECO:0000256" key="12">
    <source>
        <dbReference type="ARBA" id="ARBA00022989"/>
    </source>
</evidence>
<dbReference type="GO" id="GO:0005524">
    <property type="term" value="F:ATP binding"/>
    <property type="evidence" value="ECO:0007669"/>
    <property type="project" value="UniProtKB-KW"/>
</dbReference>
<keyword evidence="7" id="KW-0808">Transferase</keyword>
<evidence type="ECO:0000256" key="15">
    <source>
        <dbReference type="SAM" id="Phobius"/>
    </source>
</evidence>
<evidence type="ECO:0000256" key="2">
    <source>
        <dbReference type="ARBA" id="ARBA00004429"/>
    </source>
</evidence>
<evidence type="ECO:0000256" key="8">
    <source>
        <dbReference type="ARBA" id="ARBA00022692"/>
    </source>
</evidence>
<dbReference type="InterPro" id="IPR005467">
    <property type="entry name" value="His_kinase_dom"/>
</dbReference>
<keyword evidence="5" id="KW-0997">Cell inner membrane</keyword>
<evidence type="ECO:0000313" key="18">
    <source>
        <dbReference type="EMBL" id="MEN2989750.1"/>
    </source>
</evidence>
<gene>
    <name evidence="18" type="ORF">WG926_15645</name>
</gene>
<dbReference type="CDD" id="cd00075">
    <property type="entry name" value="HATPase"/>
    <property type="match status" value="1"/>
</dbReference>
<dbReference type="SUPFAM" id="SSF47384">
    <property type="entry name" value="Homodimeric domain of signal transducing histidine kinase"/>
    <property type="match status" value="1"/>
</dbReference>
<evidence type="ECO:0000259" key="17">
    <source>
        <dbReference type="PROSITE" id="PS50885"/>
    </source>
</evidence>
<dbReference type="InterPro" id="IPR003594">
    <property type="entry name" value="HATPase_dom"/>
</dbReference>
<dbReference type="SUPFAM" id="SSF55874">
    <property type="entry name" value="ATPase domain of HSP90 chaperone/DNA topoisomerase II/histidine kinase"/>
    <property type="match status" value="1"/>
</dbReference>
<evidence type="ECO:0000256" key="3">
    <source>
        <dbReference type="ARBA" id="ARBA00012438"/>
    </source>
</evidence>
<comment type="subcellular location">
    <subcellularLocation>
        <location evidence="2">Cell inner membrane</location>
        <topology evidence="2">Multi-pass membrane protein</topology>
    </subcellularLocation>
</comment>
<evidence type="ECO:0000256" key="7">
    <source>
        <dbReference type="ARBA" id="ARBA00022679"/>
    </source>
</evidence>
<dbReference type="CDD" id="cd00082">
    <property type="entry name" value="HisKA"/>
    <property type="match status" value="1"/>
</dbReference>
<evidence type="ECO:0000256" key="14">
    <source>
        <dbReference type="ARBA" id="ARBA00023136"/>
    </source>
</evidence>
<dbReference type="SMART" id="SM00388">
    <property type="entry name" value="HisKA"/>
    <property type="match status" value="1"/>
</dbReference>
<evidence type="ECO:0000313" key="19">
    <source>
        <dbReference type="Proteomes" id="UP001413721"/>
    </source>
</evidence>
<evidence type="ECO:0000256" key="5">
    <source>
        <dbReference type="ARBA" id="ARBA00022519"/>
    </source>
</evidence>
<dbReference type="PANTHER" id="PTHR44936">
    <property type="entry name" value="SENSOR PROTEIN CREC"/>
    <property type="match status" value="1"/>
</dbReference>
<dbReference type="SMART" id="SM00387">
    <property type="entry name" value="HATPase_c"/>
    <property type="match status" value="1"/>
</dbReference>
<comment type="caution">
    <text evidence="18">The sequence shown here is derived from an EMBL/GenBank/DDBJ whole genome shotgun (WGS) entry which is preliminary data.</text>
</comment>
<dbReference type="Pfam" id="PF00512">
    <property type="entry name" value="HisKA"/>
    <property type="match status" value="1"/>
</dbReference>
<evidence type="ECO:0000256" key="13">
    <source>
        <dbReference type="ARBA" id="ARBA00023012"/>
    </source>
</evidence>
<keyword evidence="8 15" id="KW-0812">Transmembrane</keyword>